<feature type="domain" description="B30.2/SPRY" evidence="4">
    <location>
        <begin position="66"/>
        <end position="269"/>
    </location>
</feature>
<dbReference type="InterPro" id="IPR001870">
    <property type="entry name" value="B30.2/SPRY"/>
</dbReference>
<dbReference type="Pfam" id="PF13671">
    <property type="entry name" value="AAA_33"/>
    <property type="match status" value="1"/>
</dbReference>
<comment type="subcellular location">
    <subcellularLocation>
        <location evidence="1">Nucleus</location>
    </subcellularLocation>
</comment>
<organism evidence="5 6">
    <name type="scientific">Trichuris suis</name>
    <name type="common">pig whipworm</name>
    <dbReference type="NCBI Taxonomy" id="68888"/>
    <lineage>
        <taxon>Eukaryota</taxon>
        <taxon>Metazoa</taxon>
        <taxon>Ecdysozoa</taxon>
        <taxon>Nematoda</taxon>
        <taxon>Enoplea</taxon>
        <taxon>Dorylaimia</taxon>
        <taxon>Trichinellida</taxon>
        <taxon>Trichuridae</taxon>
        <taxon>Trichuris</taxon>
    </lineage>
</organism>
<dbReference type="SMART" id="SM00449">
    <property type="entry name" value="SPRY"/>
    <property type="match status" value="1"/>
</dbReference>
<sequence>MDELSSDLDPPPFIEVKESIVDPWKEDSKGPGYRRDLLFEYVVFDEEDELEELEDEFDIENIDSCQVYVDPYNSDLNLFVSAAEPFILQPYSVSGFAHLLAGGKASYGVAKGRVGFEVKVNFVSLSNSLVHIVGLTGLNDFTLKLLEEIKTQDVDFKEDACWHELRIGWSTDDSVHNRLGELECSYAYCNNGKKASANVFTPWGENFWPMDVITCLVDFESGSIAFCKNGQSLGTAFNLNNHCFSTKPLFPSFTARNVKFEINFGHLEKPWFPLPEGFSFINDVHVSDRCRGPLPVASKEDCIVIMMIGLPGCGKSTWVKSFISKSPECRWFVLSPSVVLDQMSIQGIPRKKVHQGRWDIVMGTAAKCFLKLLQLACRRKRNYIIDGTNVCPWARKRKLSAFRDFHRRAVIIVPPEEEYAYRYLMESTNKGKRIPSEVLMEMKANFTLPKLEEGHFNEITYVELQEEDAGYVVERYNEEGRNSKPQDKRRRNEHRDDGATTLNTIVHVPKKKIVPPVKDDPCSELEETLTSTSSLDDSLAQTNSANVSAITDAPCFANEFPRHPSSFRFRTGWPCNWPQPGVVPTVSPRSSINSIGHQFTDSQR</sequence>
<dbReference type="InterPro" id="IPR003877">
    <property type="entry name" value="SPRY_dom"/>
</dbReference>
<evidence type="ECO:0000256" key="1">
    <source>
        <dbReference type="ARBA" id="ARBA00004123"/>
    </source>
</evidence>
<evidence type="ECO:0000259" key="4">
    <source>
        <dbReference type="PROSITE" id="PS50188"/>
    </source>
</evidence>
<dbReference type="InterPro" id="IPR027417">
    <property type="entry name" value="P-loop_NTPase"/>
</dbReference>
<dbReference type="PANTHER" id="PTHR12381:SF56">
    <property type="entry name" value="B30.2_SPRY DOMAIN-CONTAINING PROTEIN-RELATED"/>
    <property type="match status" value="1"/>
</dbReference>
<dbReference type="EMBL" id="KL363281">
    <property type="protein sequence ID" value="KFD48929.1"/>
    <property type="molecule type" value="Genomic_DNA"/>
</dbReference>
<dbReference type="InterPro" id="IPR035778">
    <property type="entry name" value="SPRY_hnRNP_U"/>
</dbReference>
<protein>
    <recommendedName>
        <fullName evidence="4">B30.2/SPRY domain-containing protein</fullName>
    </recommendedName>
</protein>
<dbReference type="InterPro" id="IPR043136">
    <property type="entry name" value="B30.2/SPRY_sf"/>
</dbReference>
<dbReference type="Gene3D" id="2.60.120.920">
    <property type="match status" value="1"/>
</dbReference>
<dbReference type="PROSITE" id="PS50188">
    <property type="entry name" value="B302_SPRY"/>
    <property type="match status" value="1"/>
</dbReference>
<dbReference type="SUPFAM" id="SSF49899">
    <property type="entry name" value="Concanavalin A-like lectins/glucanases"/>
    <property type="match status" value="1"/>
</dbReference>
<dbReference type="PANTHER" id="PTHR12381">
    <property type="entry name" value="HETEROGENEOUS NUCLEAR RIBONUCLEOPROTEIN U FAMILY MEMBER"/>
    <property type="match status" value="1"/>
</dbReference>
<dbReference type="GO" id="GO:0005634">
    <property type="term" value="C:nucleus"/>
    <property type="evidence" value="ECO:0007669"/>
    <property type="project" value="UniProtKB-SubCell"/>
</dbReference>
<dbReference type="SUPFAM" id="SSF52540">
    <property type="entry name" value="P-loop containing nucleoside triphosphate hydrolases"/>
    <property type="match status" value="1"/>
</dbReference>
<dbReference type="GO" id="GO:0000380">
    <property type="term" value="P:alternative mRNA splicing, via spliceosome"/>
    <property type="evidence" value="ECO:0007669"/>
    <property type="project" value="TreeGrafter"/>
</dbReference>
<dbReference type="Proteomes" id="UP000030764">
    <property type="component" value="Unassembled WGS sequence"/>
</dbReference>
<accession>A0A085LVD3</accession>
<proteinExistence type="predicted"/>
<keyword evidence="2" id="KW-0539">Nucleus</keyword>
<evidence type="ECO:0000256" key="3">
    <source>
        <dbReference type="SAM" id="MobiDB-lite"/>
    </source>
</evidence>
<evidence type="ECO:0000256" key="2">
    <source>
        <dbReference type="ARBA" id="ARBA00023242"/>
    </source>
</evidence>
<dbReference type="AlphaFoldDB" id="A0A085LVD3"/>
<dbReference type="GO" id="GO:0003723">
    <property type="term" value="F:RNA binding"/>
    <property type="evidence" value="ECO:0007669"/>
    <property type="project" value="TreeGrafter"/>
</dbReference>
<dbReference type="CDD" id="cd12884">
    <property type="entry name" value="SPRY_hnRNP"/>
    <property type="match status" value="1"/>
</dbReference>
<feature type="region of interest" description="Disordered" evidence="3">
    <location>
        <begin position="477"/>
        <end position="502"/>
    </location>
</feature>
<dbReference type="Gene3D" id="3.40.50.300">
    <property type="entry name" value="P-loop containing nucleotide triphosphate hydrolases"/>
    <property type="match status" value="1"/>
</dbReference>
<evidence type="ECO:0000313" key="6">
    <source>
        <dbReference type="Proteomes" id="UP000030764"/>
    </source>
</evidence>
<keyword evidence="6" id="KW-1185">Reference proteome</keyword>
<dbReference type="InterPro" id="IPR013320">
    <property type="entry name" value="ConA-like_dom_sf"/>
</dbReference>
<feature type="compositionally biased region" description="Basic and acidic residues" evidence="3">
    <location>
        <begin position="477"/>
        <end position="486"/>
    </location>
</feature>
<reference evidence="5 6" key="1">
    <citation type="journal article" date="2014" name="Nat. Genet.">
        <title>Genome and transcriptome of the porcine whipworm Trichuris suis.</title>
        <authorList>
            <person name="Jex A.R."/>
            <person name="Nejsum P."/>
            <person name="Schwarz E.M."/>
            <person name="Hu L."/>
            <person name="Young N.D."/>
            <person name="Hall R.S."/>
            <person name="Korhonen P.K."/>
            <person name="Liao S."/>
            <person name="Thamsborg S."/>
            <person name="Xia J."/>
            <person name="Xu P."/>
            <person name="Wang S."/>
            <person name="Scheerlinck J.P."/>
            <person name="Hofmann A."/>
            <person name="Sternberg P.W."/>
            <person name="Wang J."/>
            <person name="Gasser R.B."/>
        </authorList>
    </citation>
    <scope>NUCLEOTIDE SEQUENCE [LARGE SCALE GENOMIC DNA]</scope>
    <source>
        <strain evidence="5">DCEP-RM93M</strain>
    </source>
</reference>
<gene>
    <name evidence="5" type="ORF">M513_10170</name>
</gene>
<name>A0A085LVD3_9BILA</name>
<dbReference type="Pfam" id="PF00622">
    <property type="entry name" value="SPRY"/>
    <property type="match status" value="1"/>
</dbReference>
<evidence type="ECO:0000313" key="5">
    <source>
        <dbReference type="EMBL" id="KFD48929.1"/>
    </source>
</evidence>